<name>A0A9D0ZWC8_9FIRM</name>
<dbReference type="GO" id="GO:0016799">
    <property type="term" value="F:hydrolase activity, hydrolyzing N-glycosyl compounds"/>
    <property type="evidence" value="ECO:0007669"/>
    <property type="project" value="InterPro"/>
</dbReference>
<dbReference type="Pfam" id="PF07632">
    <property type="entry name" value="Sde182_NH-like"/>
    <property type="match status" value="1"/>
</dbReference>
<gene>
    <name evidence="3" type="ORF">IAB26_11795</name>
</gene>
<dbReference type="InterPro" id="IPR013783">
    <property type="entry name" value="Ig-like_fold"/>
</dbReference>
<feature type="domain" description="Cellulose-binding Sde182 nucleoside hydrolase-like" evidence="1">
    <location>
        <begin position="14"/>
        <end position="200"/>
    </location>
</feature>
<evidence type="ECO:0000259" key="2">
    <source>
        <dbReference type="Pfam" id="PF21027"/>
    </source>
</evidence>
<dbReference type="AlphaFoldDB" id="A0A9D0ZWC8"/>
<dbReference type="InterPro" id="IPR036452">
    <property type="entry name" value="Ribo_hydro-like"/>
</dbReference>
<reference evidence="3" key="1">
    <citation type="submission" date="2020-10" db="EMBL/GenBank/DDBJ databases">
        <authorList>
            <person name="Gilroy R."/>
        </authorList>
    </citation>
    <scope>NUCLEOTIDE SEQUENCE</scope>
    <source>
        <strain evidence="3">ChiSjej3B21-11622</strain>
    </source>
</reference>
<proteinExistence type="predicted"/>
<sequence length="369" mass="41963">NMYLVLAVAPATWYGEMDTDTDGSLLIKDCIMDDRDDLLFLQVWGGTNTIAAALRSIEEEYKDTDQWEDVYNKVCSKIQIWIDLDQDNTLNDYILPNWPDIPIIVSYDQFWAFGYPWKNLIPEEYQKYFEEDFMDENIANDKNPLAEIYYNNLNSPEAESMGHTGLNFLSEGDTPNFFYILDNGLRSYEDPTYGGWAGRFDKVFPSQSGKGIYTNGTLVGGLWSEASDDGDRYKPVYRWIDDFQNEFAARMEWCTASYEEANHEPVIQIEEGIDLTAAKGGTITLTPKTYDPDGDNVSVTSWQYGDADTYGGDVEITEGENGQISFVVPDDAKSGDTIHIIFEAQDDYKLPITRYQRVIVTVMDESGAK</sequence>
<protein>
    <submittedName>
        <fullName evidence="3">DUF1593 domain-containing protein</fullName>
    </submittedName>
</protein>
<evidence type="ECO:0000313" key="4">
    <source>
        <dbReference type="Proteomes" id="UP000886886"/>
    </source>
</evidence>
<evidence type="ECO:0000259" key="1">
    <source>
        <dbReference type="Pfam" id="PF07632"/>
    </source>
</evidence>
<accession>A0A9D0ZWC8</accession>
<dbReference type="Gene3D" id="2.60.40.10">
    <property type="entry name" value="Immunoglobulins"/>
    <property type="match status" value="1"/>
</dbReference>
<evidence type="ECO:0000313" key="3">
    <source>
        <dbReference type="EMBL" id="HIQ97232.1"/>
    </source>
</evidence>
<dbReference type="Proteomes" id="UP000886886">
    <property type="component" value="Unassembled WGS sequence"/>
</dbReference>
<dbReference type="InterPro" id="IPR048527">
    <property type="entry name" value="Sde182_C"/>
</dbReference>
<feature type="non-terminal residue" evidence="3">
    <location>
        <position position="1"/>
    </location>
</feature>
<dbReference type="Gene3D" id="3.90.245.10">
    <property type="entry name" value="Ribonucleoside hydrolase-like"/>
    <property type="match status" value="1"/>
</dbReference>
<feature type="domain" description="Cellulose-binding Sde182 C-terminal" evidence="2">
    <location>
        <begin position="288"/>
        <end position="362"/>
    </location>
</feature>
<dbReference type="Pfam" id="PF21027">
    <property type="entry name" value="Sde0182_C"/>
    <property type="match status" value="1"/>
</dbReference>
<organism evidence="3 4">
    <name type="scientific">Candidatus Limivivens merdigallinarum</name>
    <dbReference type="NCBI Taxonomy" id="2840859"/>
    <lineage>
        <taxon>Bacteria</taxon>
        <taxon>Bacillati</taxon>
        <taxon>Bacillota</taxon>
        <taxon>Clostridia</taxon>
        <taxon>Lachnospirales</taxon>
        <taxon>Lachnospiraceae</taxon>
        <taxon>Lachnospiraceae incertae sedis</taxon>
        <taxon>Candidatus Limivivens</taxon>
    </lineage>
</organism>
<dbReference type="EMBL" id="DVFT01000173">
    <property type="protein sequence ID" value="HIQ97232.1"/>
    <property type="molecule type" value="Genomic_DNA"/>
</dbReference>
<dbReference type="InterPro" id="IPR011483">
    <property type="entry name" value="Sde182_NH-like"/>
</dbReference>
<reference evidence="3" key="2">
    <citation type="journal article" date="2021" name="PeerJ">
        <title>Extensive microbial diversity within the chicken gut microbiome revealed by metagenomics and culture.</title>
        <authorList>
            <person name="Gilroy R."/>
            <person name="Ravi A."/>
            <person name="Getino M."/>
            <person name="Pursley I."/>
            <person name="Horton D.L."/>
            <person name="Alikhan N.F."/>
            <person name="Baker D."/>
            <person name="Gharbi K."/>
            <person name="Hall N."/>
            <person name="Watson M."/>
            <person name="Adriaenssens E.M."/>
            <person name="Foster-Nyarko E."/>
            <person name="Jarju S."/>
            <person name="Secka A."/>
            <person name="Antonio M."/>
            <person name="Oren A."/>
            <person name="Chaudhuri R.R."/>
            <person name="La Ragione R."/>
            <person name="Hildebrand F."/>
            <person name="Pallen M.J."/>
        </authorList>
    </citation>
    <scope>NUCLEOTIDE SEQUENCE</scope>
    <source>
        <strain evidence="3">ChiSjej3B21-11622</strain>
    </source>
</reference>
<comment type="caution">
    <text evidence="3">The sequence shown here is derived from an EMBL/GenBank/DDBJ whole genome shotgun (WGS) entry which is preliminary data.</text>
</comment>